<protein>
    <submittedName>
        <fullName evidence="1">Uncharacterized protein</fullName>
    </submittedName>
</protein>
<sequence length="199" mass="22391">MARRLGTIEEGRRLGTIDEDIGAPIDFSRPKLEGKEPGEFATEETITVEIDNKFLNIPTIIDGRRVSNEEAIKHAKRTGENVGVFDTQEEAISTAERRSKRIGELRGGRRLGTIEEGRKLGTLEERKELPFFLEPLRPRKEEFFPEKLVPDLKKPSAELIPGFRELKPVAGALAKTLETTQRIFGGITRAITEPEKELT</sequence>
<organism evidence="1">
    <name type="scientific">marine sediment metagenome</name>
    <dbReference type="NCBI Taxonomy" id="412755"/>
    <lineage>
        <taxon>unclassified sequences</taxon>
        <taxon>metagenomes</taxon>
        <taxon>ecological metagenomes</taxon>
    </lineage>
</organism>
<evidence type="ECO:0000313" key="1">
    <source>
        <dbReference type="EMBL" id="KKK58140.1"/>
    </source>
</evidence>
<feature type="non-terminal residue" evidence="1">
    <location>
        <position position="199"/>
    </location>
</feature>
<comment type="caution">
    <text evidence="1">The sequence shown here is derived from an EMBL/GenBank/DDBJ whole genome shotgun (WGS) entry which is preliminary data.</text>
</comment>
<reference evidence="1" key="1">
    <citation type="journal article" date="2015" name="Nature">
        <title>Complex archaea that bridge the gap between prokaryotes and eukaryotes.</title>
        <authorList>
            <person name="Spang A."/>
            <person name="Saw J.H."/>
            <person name="Jorgensen S.L."/>
            <person name="Zaremba-Niedzwiedzka K."/>
            <person name="Martijn J."/>
            <person name="Lind A.E."/>
            <person name="van Eijk R."/>
            <person name="Schleper C."/>
            <person name="Guy L."/>
            <person name="Ettema T.J."/>
        </authorList>
    </citation>
    <scope>NUCLEOTIDE SEQUENCE</scope>
</reference>
<dbReference type="EMBL" id="LAZR01064127">
    <property type="protein sequence ID" value="KKK58140.1"/>
    <property type="molecule type" value="Genomic_DNA"/>
</dbReference>
<dbReference type="AlphaFoldDB" id="A0A0F8XAY6"/>
<accession>A0A0F8XAY6</accession>
<proteinExistence type="predicted"/>
<gene>
    <name evidence="1" type="ORF">LCGC14_3047440</name>
</gene>
<name>A0A0F8XAY6_9ZZZZ</name>